<feature type="transmembrane region" description="Helical" evidence="5">
    <location>
        <begin position="80"/>
        <end position="98"/>
    </location>
</feature>
<evidence type="ECO:0000313" key="8">
    <source>
        <dbReference type="Proteomes" id="UP000018851"/>
    </source>
</evidence>
<evidence type="ECO:0000259" key="6">
    <source>
        <dbReference type="PROSITE" id="PS50850"/>
    </source>
</evidence>
<feature type="transmembrane region" description="Helical" evidence="5">
    <location>
        <begin position="104"/>
        <end position="126"/>
    </location>
</feature>
<comment type="subcellular location">
    <subcellularLocation>
        <location evidence="1">Membrane</location>
        <topology evidence="1">Multi-pass membrane protein</topology>
    </subcellularLocation>
</comment>
<accession>W0AEE5</accession>
<reference evidence="7 8" key="1">
    <citation type="submission" date="2013-07" db="EMBL/GenBank/DDBJ databases">
        <title>Completed genome of Sphingomonas sanxanigenens NX02.</title>
        <authorList>
            <person name="Ma T."/>
            <person name="Huang H."/>
            <person name="Wu M."/>
            <person name="Li X."/>
            <person name="Li G."/>
        </authorList>
    </citation>
    <scope>NUCLEOTIDE SEQUENCE [LARGE SCALE GENOMIC DNA]</scope>
    <source>
        <strain evidence="7 8">NX02</strain>
    </source>
</reference>
<feature type="transmembrane region" description="Helical" evidence="5">
    <location>
        <begin position="167"/>
        <end position="186"/>
    </location>
</feature>
<name>W0AEE5_9SPHN</name>
<evidence type="ECO:0000256" key="4">
    <source>
        <dbReference type="ARBA" id="ARBA00023136"/>
    </source>
</evidence>
<dbReference type="PROSITE" id="PS50850">
    <property type="entry name" value="MFS"/>
    <property type="match status" value="1"/>
</dbReference>
<evidence type="ECO:0000256" key="3">
    <source>
        <dbReference type="ARBA" id="ARBA00022989"/>
    </source>
</evidence>
<dbReference type="AlphaFoldDB" id="W0AEE5"/>
<evidence type="ECO:0000256" key="1">
    <source>
        <dbReference type="ARBA" id="ARBA00004141"/>
    </source>
</evidence>
<dbReference type="RefSeq" id="WP_025292871.1">
    <property type="nucleotide sequence ID" value="NZ_CP006644.1"/>
</dbReference>
<keyword evidence="4 5" id="KW-0472">Membrane</keyword>
<dbReference type="Proteomes" id="UP000018851">
    <property type="component" value="Chromosome"/>
</dbReference>
<feature type="transmembrane region" description="Helical" evidence="5">
    <location>
        <begin position="138"/>
        <end position="161"/>
    </location>
</feature>
<evidence type="ECO:0000313" key="7">
    <source>
        <dbReference type="EMBL" id="AHE54668.1"/>
    </source>
</evidence>
<dbReference type="Pfam" id="PF07690">
    <property type="entry name" value="MFS_1"/>
    <property type="match status" value="1"/>
</dbReference>
<feature type="transmembrane region" description="Helical" evidence="5">
    <location>
        <begin position="51"/>
        <end position="68"/>
    </location>
</feature>
<feature type="transmembrane region" description="Helical" evidence="5">
    <location>
        <begin position="379"/>
        <end position="398"/>
    </location>
</feature>
<dbReference type="PATRIC" id="fig|1123269.5.peg.2910"/>
<dbReference type="GO" id="GO:0046943">
    <property type="term" value="F:carboxylic acid transmembrane transporter activity"/>
    <property type="evidence" value="ECO:0007669"/>
    <property type="project" value="TreeGrafter"/>
</dbReference>
<dbReference type="STRING" id="1123269.NX02_14920"/>
<feature type="transmembrane region" description="Helical" evidence="5">
    <location>
        <begin position="259"/>
        <end position="281"/>
    </location>
</feature>
<sequence>MSVAGERLTRAHVGLIAMLALVVMFEGFDISATSVVLPYLAKDFGAAAPELGRALGIIALGSIAAWLLVRLGDRFGRRPILLLSATGFSLGSLATVLSESVAHYTAIQLVTRALLVTQIATAYLIVSESLPPAARGRANGLLGAFGSFGAALPFLVLAPALASPLGWRTLFVIGALPLLLTPLLLWKLAETPVWLAAQAEGRPRLSALGEVRRLVARDLRGRFVAMSLLWLIVNFATAVSSLFFTLYAVQERGWVPGDFARIAPIGLAGCFLGYLGTGWLLDLIGRRWTVSVMMAALGGLTQFCYTAGSWWAVAAGFLGLQAALGVWVAAYTLNSELFPTELRAAANGWCHNLIGRWGVVIAPVVLGGLTARLGAIGPAAAWLAFSAYLAIPLVWLALPETRARALDAG</sequence>
<feature type="transmembrane region" description="Helical" evidence="5">
    <location>
        <begin position="223"/>
        <end position="247"/>
    </location>
</feature>
<dbReference type="PANTHER" id="PTHR23508:SF10">
    <property type="entry name" value="CARBOXYLIC ACID TRANSPORTER PROTEIN HOMOLOG"/>
    <property type="match status" value="1"/>
</dbReference>
<gene>
    <name evidence="7" type="ORF">NX02_14920</name>
</gene>
<proteinExistence type="predicted"/>
<dbReference type="OrthoDB" id="9784658at2"/>
<dbReference type="InterPro" id="IPR011701">
    <property type="entry name" value="MFS"/>
</dbReference>
<dbReference type="Gene3D" id="1.20.1250.20">
    <property type="entry name" value="MFS general substrate transporter like domains"/>
    <property type="match status" value="2"/>
</dbReference>
<feature type="transmembrane region" description="Helical" evidence="5">
    <location>
        <begin position="288"/>
        <end position="308"/>
    </location>
</feature>
<evidence type="ECO:0000256" key="2">
    <source>
        <dbReference type="ARBA" id="ARBA00022692"/>
    </source>
</evidence>
<keyword evidence="2 5" id="KW-0812">Transmembrane</keyword>
<feature type="transmembrane region" description="Helical" evidence="5">
    <location>
        <begin position="314"/>
        <end position="333"/>
    </location>
</feature>
<dbReference type="EMBL" id="CP006644">
    <property type="protein sequence ID" value="AHE54668.1"/>
    <property type="molecule type" value="Genomic_DNA"/>
</dbReference>
<dbReference type="SUPFAM" id="SSF103473">
    <property type="entry name" value="MFS general substrate transporter"/>
    <property type="match status" value="1"/>
</dbReference>
<dbReference type="eggNOG" id="COG2814">
    <property type="taxonomic scope" value="Bacteria"/>
</dbReference>
<protein>
    <recommendedName>
        <fullName evidence="6">Major facilitator superfamily (MFS) profile domain-containing protein</fullName>
    </recommendedName>
</protein>
<dbReference type="InterPro" id="IPR020846">
    <property type="entry name" value="MFS_dom"/>
</dbReference>
<keyword evidence="3 5" id="KW-1133">Transmembrane helix</keyword>
<feature type="domain" description="Major facilitator superfamily (MFS) profile" evidence="6">
    <location>
        <begin position="15"/>
        <end position="402"/>
    </location>
</feature>
<dbReference type="InterPro" id="IPR036259">
    <property type="entry name" value="MFS_trans_sf"/>
</dbReference>
<dbReference type="PANTHER" id="PTHR23508">
    <property type="entry name" value="CARBOXYLIC ACID TRANSPORTER PROTEIN HOMOLOG"/>
    <property type="match status" value="1"/>
</dbReference>
<dbReference type="KEGG" id="ssan:NX02_14920"/>
<evidence type="ECO:0000256" key="5">
    <source>
        <dbReference type="SAM" id="Phobius"/>
    </source>
</evidence>
<dbReference type="HOGENOM" id="CLU_001265_46_6_5"/>
<organism evidence="7 8">
    <name type="scientific">Sphingomonas sanxanigenens DSM 19645 = NX02</name>
    <dbReference type="NCBI Taxonomy" id="1123269"/>
    <lineage>
        <taxon>Bacteria</taxon>
        <taxon>Pseudomonadati</taxon>
        <taxon>Pseudomonadota</taxon>
        <taxon>Alphaproteobacteria</taxon>
        <taxon>Sphingomonadales</taxon>
        <taxon>Sphingomonadaceae</taxon>
        <taxon>Sphingomonas</taxon>
    </lineage>
</organism>
<feature type="transmembrane region" description="Helical" evidence="5">
    <location>
        <begin position="354"/>
        <end position="373"/>
    </location>
</feature>
<keyword evidence="8" id="KW-1185">Reference proteome</keyword>
<feature type="transmembrane region" description="Helical" evidence="5">
    <location>
        <begin position="12"/>
        <end position="39"/>
    </location>
</feature>
<dbReference type="GO" id="GO:0005886">
    <property type="term" value="C:plasma membrane"/>
    <property type="evidence" value="ECO:0007669"/>
    <property type="project" value="TreeGrafter"/>
</dbReference>